<keyword evidence="2" id="KW-1185">Reference proteome</keyword>
<dbReference type="InterPro" id="IPR036086">
    <property type="entry name" value="ParB/Sulfiredoxin_sf"/>
</dbReference>
<proteinExistence type="predicted"/>
<evidence type="ECO:0008006" key="3">
    <source>
        <dbReference type="Google" id="ProtNLM"/>
    </source>
</evidence>
<organism evidence="1 2">
    <name type="scientific">Thermanaerothrix daxensis</name>
    <dbReference type="NCBI Taxonomy" id="869279"/>
    <lineage>
        <taxon>Bacteria</taxon>
        <taxon>Bacillati</taxon>
        <taxon>Chloroflexota</taxon>
        <taxon>Anaerolineae</taxon>
        <taxon>Anaerolineales</taxon>
        <taxon>Anaerolineaceae</taxon>
        <taxon>Thermanaerothrix</taxon>
    </lineage>
</organism>
<name>A0A0P6XL33_9CHLR</name>
<comment type="caution">
    <text evidence="1">The sequence shown here is derived from an EMBL/GenBank/DDBJ whole genome shotgun (WGS) entry which is preliminary data.</text>
</comment>
<dbReference type="EMBL" id="LGKO01000002">
    <property type="protein sequence ID" value="KPL84159.1"/>
    <property type="molecule type" value="Genomic_DNA"/>
</dbReference>
<dbReference type="AlphaFoldDB" id="A0A0P6XL33"/>
<accession>A0A0P6XL33</accession>
<protein>
    <recommendedName>
        <fullName evidence="3">ParB/Sulfiredoxin domain-containing protein</fullName>
    </recommendedName>
</protein>
<sequence>MIIWLVDGLKRALVSEENTFRVELTKFEKQAGFERLRDYVIRYPAEQVTTLLDGTKVDEKDVACLQPIDVLMRMEPIKVVVEDGRPYITDGRHRVCAAYQFGVADLPVWVEV</sequence>
<reference evidence="1 2" key="1">
    <citation type="submission" date="2015-07" db="EMBL/GenBank/DDBJ databases">
        <title>Whole genome sequence of Thermanaerothrix daxensis DSM 23592.</title>
        <authorList>
            <person name="Hemp J."/>
            <person name="Ward L.M."/>
            <person name="Pace L.A."/>
            <person name="Fischer W.W."/>
        </authorList>
    </citation>
    <scope>NUCLEOTIDE SEQUENCE [LARGE SCALE GENOMIC DNA]</scope>
    <source>
        <strain evidence="1 2">GNS-1</strain>
    </source>
</reference>
<gene>
    <name evidence="1" type="ORF">SE15_03055</name>
</gene>
<dbReference type="Proteomes" id="UP000050544">
    <property type="component" value="Unassembled WGS sequence"/>
</dbReference>
<dbReference type="STRING" id="869279.SE15_03055"/>
<evidence type="ECO:0000313" key="2">
    <source>
        <dbReference type="Proteomes" id="UP000050544"/>
    </source>
</evidence>
<dbReference type="SUPFAM" id="SSF110849">
    <property type="entry name" value="ParB/Sulfiredoxin"/>
    <property type="match status" value="1"/>
</dbReference>
<evidence type="ECO:0000313" key="1">
    <source>
        <dbReference type="EMBL" id="KPL84159.1"/>
    </source>
</evidence>